<name>A0A3B0W9M3_9ZZZZ</name>
<evidence type="ECO:0000256" key="1">
    <source>
        <dbReference type="ARBA" id="ARBA00009437"/>
    </source>
</evidence>
<dbReference type="PANTHER" id="PTHR30346:SF10">
    <property type="entry name" value="TRANSCRIPTIONAL REGULATOR OF OXIDATIVE STRESS OXYR"/>
    <property type="match status" value="1"/>
</dbReference>
<keyword evidence="3" id="KW-0238">DNA-binding</keyword>
<dbReference type="InterPro" id="IPR036390">
    <property type="entry name" value="WH_DNA-bd_sf"/>
</dbReference>
<dbReference type="AlphaFoldDB" id="A0A3B0W9M3"/>
<proteinExistence type="inferred from homology"/>
<dbReference type="InterPro" id="IPR005119">
    <property type="entry name" value="LysR_subst-bd"/>
</dbReference>
<gene>
    <name evidence="6" type="ORF">MNBD_GAMMA02-1047</name>
</gene>
<keyword evidence="4" id="KW-0804">Transcription</keyword>
<dbReference type="EMBL" id="UOFA01000249">
    <property type="protein sequence ID" value="VAW46019.1"/>
    <property type="molecule type" value="Genomic_DNA"/>
</dbReference>
<dbReference type="PROSITE" id="PS50931">
    <property type="entry name" value="HTH_LYSR"/>
    <property type="match status" value="1"/>
</dbReference>
<dbReference type="Pfam" id="PF03466">
    <property type="entry name" value="LysR_substrate"/>
    <property type="match status" value="1"/>
</dbReference>
<dbReference type="SUPFAM" id="SSF53850">
    <property type="entry name" value="Periplasmic binding protein-like II"/>
    <property type="match status" value="1"/>
</dbReference>
<dbReference type="GO" id="GO:0003677">
    <property type="term" value="F:DNA binding"/>
    <property type="evidence" value="ECO:0007669"/>
    <property type="project" value="UniProtKB-KW"/>
</dbReference>
<reference evidence="6" key="1">
    <citation type="submission" date="2018-06" db="EMBL/GenBank/DDBJ databases">
        <authorList>
            <person name="Zhirakovskaya E."/>
        </authorList>
    </citation>
    <scope>NUCLEOTIDE SEQUENCE</scope>
</reference>
<comment type="similarity">
    <text evidence="1">Belongs to the LysR transcriptional regulatory family.</text>
</comment>
<dbReference type="Gene3D" id="3.40.190.10">
    <property type="entry name" value="Periplasmic binding protein-like II"/>
    <property type="match status" value="2"/>
</dbReference>
<dbReference type="PANTHER" id="PTHR30346">
    <property type="entry name" value="TRANSCRIPTIONAL DUAL REGULATOR HCAR-RELATED"/>
    <property type="match status" value="1"/>
</dbReference>
<protein>
    <submittedName>
        <fullName evidence="6">Hydrogen peroxide-inducible genes activator =&gt; OxyR</fullName>
    </submittedName>
</protein>
<dbReference type="GO" id="GO:0003700">
    <property type="term" value="F:DNA-binding transcription factor activity"/>
    <property type="evidence" value="ECO:0007669"/>
    <property type="project" value="InterPro"/>
</dbReference>
<dbReference type="CDD" id="cd08411">
    <property type="entry name" value="PBP2_OxyR"/>
    <property type="match status" value="1"/>
</dbReference>
<evidence type="ECO:0000259" key="5">
    <source>
        <dbReference type="PROSITE" id="PS50931"/>
    </source>
</evidence>
<dbReference type="Gene3D" id="1.10.10.10">
    <property type="entry name" value="Winged helix-like DNA-binding domain superfamily/Winged helix DNA-binding domain"/>
    <property type="match status" value="1"/>
</dbReference>
<keyword evidence="2" id="KW-0805">Transcription regulation</keyword>
<evidence type="ECO:0000256" key="4">
    <source>
        <dbReference type="ARBA" id="ARBA00023163"/>
    </source>
</evidence>
<accession>A0A3B0W9M3</accession>
<evidence type="ECO:0000313" key="6">
    <source>
        <dbReference type="EMBL" id="VAW46019.1"/>
    </source>
</evidence>
<feature type="domain" description="HTH lysR-type" evidence="5">
    <location>
        <begin position="9"/>
        <end position="66"/>
    </location>
</feature>
<dbReference type="FunFam" id="1.10.10.10:FF:000001">
    <property type="entry name" value="LysR family transcriptional regulator"/>
    <property type="match status" value="1"/>
</dbReference>
<dbReference type="GO" id="GO:0032993">
    <property type="term" value="C:protein-DNA complex"/>
    <property type="evidence" value="ECO:0007669"/>
    <property type="project" value="TreeGrafter"/>
</dbReference>
<dbReference type="InterPro" id="IPR000847">
    <property type="entry name" value="LysR_HTH_N"/>
</dbReference>
<evidence type="ECO:0000256" key="2">
    <source>
        <dbReference type="ARBA" id="ARBA00023015"/>
    </source>
</evidence>
<evidence type="ECO:0000256" key="3">
    <source>
        <dbReference type="ARBA" id="ARBA00023125"/>
    </source>
</evidence>
<dbReference type="InterPro" id="IPR036388">
    <property type="entry name" value="WH-like_DNA-bd_sf"/>
</dbReference>
<organism evidence="6">
    <name type="scientific">hydrothermal vent metagenome</name>
    <dbReference type="NCBI Taxonomy" id="652676"/>
    <lineage>
        <taxon>unclassified sequences</taxon>
        <taxon>metagenomes</taxon>
        <taxon>ecological metagenomes</taxon>
    </lineage>
</organism>
<dbReference type="SUPFAM" id="SSF46785">
    <property type="entry name" value="Winged helix' DNA-binding domain"/>
    <property type="match status" value="1"/>
</dbReference>
<sequence length="308" mass="34617">MSIITIRFPTIKQLNYFNALIEHNHFGKAAKSCFVSQSAFSVAIKELENALGGRLVDRTNKSVTVTNLGRDIYQQSLTVMIEMKKMLDMAQGNLLPLSGKLSVGMIPTIGPFVMPSLLPELSRSYADLDLEIHEGKSADIYDQLMRGQLDVILLALPYEMRSVETLTLFKDRFRLISSVNNQWLKGRKFNIDDVGDGSILLLDDGHCLRDHAISACHIKHVDKVSHFTASSLLTLVEMVKQDLGVSFIPEMALTLPLFNNDEVQVDALEFDAFREIGLAWRKGSTRAKEFHMLGESLIKSIKDKIKLY</sequence>
<dbReference type="Pfam" id="PF00126">
    <property type="entry name" value="HTH_1"/>
    <property type="match status" value="1"/>
</dbReference>